<dbReference type="PANTHER" id="PTHR43918">
    <property type="entry name" value="ACETYLCHOLINESTERASE"/>
    <property type="match status" value="1"/>
</dbReference>
<protein>
    <recommendedName>
        <fullName evidence="3">Carboxylic ester hydrolase</fullName>
        <ecNumber evidence="3">3.1.1.-</ecNumber>
    </recommendedName>
</protein>
<evidence type="ECO:0000259" key="4">
    <source>
        <dbReference type="Pfam" id="PF00135"/>
    </source>
</evidence>
<sequence length="540" mass="56971">MPDIARTPRRRALAAALLFLGLGYTAATAAEATSDPVLVTTTLGTVRGVVHDGVREFKGIPYAKPPVGELRFAMPQPATPWQGTRDATTYGSACPQPKRYGIPESSNNEDCLVLNVTAPASEPARKRAVIVWIHGGAFVGGSSALYPLDHLARQGDVVMVSMNYRLGVFGFTAHPAFDADHNGGYGLEDQRLALRWVKQNIAAFGGDPENITLAGESAGAASVCMHILAPDETAGLFAKAIVQSAGCVTPLPSVADGNKVGEKVAAQAGCSDDATALSCLRDKSVDELLDAGTKVAGSSIVTFLPVIGAKTVPLPGAEALPAGKFVKVPMINGGTRDELRLYVAYAVQAGDTINADNYADQLKAVYGEHTDKVLAQYPAANYTSAPSALGTVWSDFRADVGINNCIYLQTAKLLRKSVPVYAFVFGDRDAPPVTADPGFEMGAVHSSELPYLFPHYDNTQALAGPDLKPASQALADQMVAYWTSFAKTGKPAAHGAPAWPQFTGDTQVLNLTPGQLGPFDAAAQHHCAFWKTLYPTILTE</sequence>
<gene>
    <name evidence="5" type="ORF">DNX69_00155</name>
</gene>
<comment type="similarity">
    <text evidence="1 3">Belongs to the type-B carboxylesterase/lipase family.</text>
</comment>
<name>A0A323URT5_RHOPL</name>
<feature type="signal peptide" evidence="3">
    <location>
        <begin position="1"/>
        <end position="29"/>
    </location>
</feature>
<dbReference type="RefSeq" id="WP_110783849.1">
    <property type="nucleotide sequence ID" value="NZ_QKQS01000001.1"/>
</dbReference>
<evidence type="ECO:0000256" key="2">
    <source>
        <dbReference type="ARBA" id="ARBA00022801"/>
    </source>
</evidence>
<dbReference type="OrthoDB" id="9775851at2"/>
<dbReference type="Proteomes" id="UP000248134">
    <property type="component" value="Unassembled WGS sequence"/>
</dbReference>
<dbReference type="Pfam" id="PF00135">
    <property type="entry name" value="COesterase"/>
    <property type="match status" value="1"/>
</dbReference>
<dbReference type="AlphaFoldDB" id="A0A323URT5"/>
<dbReference type="PROSITE" id="PS00122">
    <property type="entry name" value="CARBOXYLESTERASE_B_1"/>
    <property type="match status" value="1"/>
</dbReference>
<organism evidence="5 6">
    <name type="scientific">Rhodopseudomonas palustris</name>
    <dbReference type="NCBI Taxonomy" id="1076"/>
    <lineage>
        <taxon>Bacteria</taxon>
        <taxon>Pseudomonadati</taxon>
        <taxon>Pseudomonadota</taxon>
        <taxon>Alphaproteobacteria</taxon>
        <taxon>Hyphomicrobiales</taxon>
        <taxon>Nitrobacteraceae</taxon>
        <taxon>Rhodopseudomonas</taxon>
    </lineage>
</organism>
<accession>A0A323URT5</accession>
<dbReference type="InterPro" id="IPR050654">
    <property type="entry name" value="AChE-related_enzymes"/>
</dbReference>
<evidence type="ECO:0000313" key="5">
    <source>
        <dbReference type="EMBL" id="PZA13886.1"/>
    </source>
</evidence>
<dbReference type="Gene3D" id="3.40.50.1820">
    <property type="entry name" value="alpha/beta hydrolase"/>
    <property type="match status" value="1"/>
</dbReference>
<keyword evidence="3" id="KW-0732">Signal</keyword>
<feature type="domain" description="Carboxylesterase type B" evidence="4">
    <location>
        <begin position="38"/>
        <end position="530"/>
    </location>
</feature>
<dbReference type="SUPFAM" id="SSF53474">
    <property type="entry name" value="alpha/beta-Hydrolases"/>
    <property type="match status" value="1"/>
</dbReference>
<evidence type="ECO:0000256" key="3">
    <source>
        <dbReference type="RuleBase" id="RU361235"/>
    </source>
</evidence>
<keyword evidence="2 3" id="KW-0378">Hydrolase</keyword>
<reference evidence="5 6" key="1">
    <citation type="submission" date="2018-06" db="EMBL/GenBank/DDBJ databases">
        <title>Draft Whole-Genome Sequence of the purple photosynthetic bacterium Rhodospeudomonas palustris XCP.</title>
        <authorList>
            <person name="Rayyan A."/>
            <person name="Meyer T.E."/>
            <person name="Kyndt J.A."/>
        </authorList>
    </citation>
    <scope>NUCLEOTIDE SEQUENCE [LARGE SCALE GENOMIC DNA]</scope>
    <source>
        <strain evidence="5 6">XCP</strain>
    </source>
</reference>
<evidence type="ECO:0000313" key="6">
    <source>
        <dbReference type="Proteomes" id="UP000248134"/>
    </source>
</evidence>
<proteinExistence type="inferred from homology"/>
<dbReference type="InterPro" id="IPR019826">
    <property type="entry name" value="Carboxylesterase_B_AS"/>
</dbReference>
<dbReference type="InterPro" id="IPR029058">
    <property type="entry name" value="AB_hydrolase_fold"/>
</dbReference>
<dbReference type="GO" id="GO:0052689">
    <property type="term" value="F:carboxylic ester hydrolase activity"/>
    <property type="evidence" value="ECO:0007669"/>
    <property type="project" value="TreeGrafter"/>
</dbReference>
<evidence type="ECO:0000256" key="1">
    <source>
        <dbReference type="ARBA" id="ARBA00005964"/>
    </source>
</evidence>
<feature type="chain" id="PRO_5016190392" description="Carboxylic ester hydrolase" evidence="3">
    <location>
        <begin position="30"/>
        <end position="540"/>
    </location>
</feature>
<dbReference type="EMBL" id="QKQS01000001">
    <property type="protein sequence ID" value="PZA13886.1"/>
    <property type="molecule type" value="Genomic_DNA"/>
</dbReference>
<dbReference type="EC" id="3.1.1.-" evidence="3"/>
<dbReference type="InterPro" id="IPR002018">
    <property type="entry name" value="CarbesteraseB"/>
</dbReference>
<comment type="caution">
    <text evidence="5">The sequence shown here is derived from an EMBL/GenBank/DDBJ whole genome shotgun (WGS) entry which is preliminary data.</text>
</comment>
<dbReference type="PANTHER" id="PTHR43918:SF4">
    <property type="entry name" value="CARBOXYLIC ESTER HYDROLASE"/>
    <property type="match status" value="1"/>
</dbReference>